<dbReference type="Proteomes" id="UP000431744">
    <property type="component" value="Unassembled WGS sequence"/>
</dbReference>
<dbReference type="OrthoDB" id="3418622at2"/>
<dbReference type="EMBL" id="WBJY01000002">
    <property type="protein sequence ID" value="KAB1648467.1"/>
    <property type="molecule type" value="Genomic_DNA"/>
</dbReference>
<gene>
    <name evidence="1" type="ORF">F8O04_11710</name>
</gene>
<keyword evidence="2" id="KW-1185">Reference proteome</keyword>
<protein>
    <submittedName>
        <fullName evidence="1">Abi family protein</fullName>
    </submittedName>
</protein>
<evidence type="ECO:0000313" key="2">
    <source>
        <dbReference type="Proteomes" id="UP000431744"/>
    </source>
</evidence>
<proteinExistence type="predicted"/>
<comment type="caution">
    <text evidence="1">The sequence shown here is derived from an EMBL/GenBank/DDBJ whole genome shotgun (WGS) entry which is preliminary data.</text>
</comment>
<accession>A0A6H9WIV8</accession>
<dbReference type="AlphaFoldDB" id="A0A6H9WIV8"/>
<organism evidence="1 2">
    <name type="scientific">Pseudoclavibacter endophyticus</name>
    <dbReference type="NCBI Taxonomy" id="1778590"/>
    <lineage>
        <taxon>Bacteria</taxon>
        <taxon>Bacillati</taxon>
        <taxon>Actinomycetota</taxon>
        <taxon>Actinomycetes</taxon>
        <taxon>Micrococcales</taxon>
        <taxon>Microbacteriaceae</taxon>
        <taxon>Pseudoclavibacter</taxon>
    </lineage>
</organism>
<reference evidence="1 2" key="1">
    <citation type="submission" date="2019-09" db="EMBL/GenBank/DDBJ databases">
        <title>Phylogeny of genus Pseudoclavibacter and closely related genus.</title>
        <authorList>
            <person name="Li Y."/>
        </authorList>
    </citation>
    <scope>NUCLEOTIDE SEQUENCE [LARGE SCALE GENOMIC DNA]</scope>
    <source>
        <strain evidence="1 2">EGI 60007</strain>
    </source>
</reference>
<evidence type="ECO:0000313" key="1">
    <source>
        <dbReference type="EMBL" id="KAB1648467.1"/>
    </source>
</evidence>
<sequence length="237" mass="26611">MPAHHVAALDRSITPTRMGTYISAAAGDPDRARELYLWDRDLAVAFLRDLAILEVALRNAMSAQLEVKWGTNWYENPAMPLDDRSMKTLSTAWGQVKEPKTPGKLVAQCMFGFWRGILDKGDHAGKPPRRVRCDYEVLWRGVLDKAFPGGRAQAQADQERWNREYALAIVSRVNELRNRVAHHEPLVNGMPLPGQGARLSAQEAHEDTLRLAAMLDRDLHAFLLARSQVPVMLGSRP</sequence>
<name>A0A6H9WIV8_9MICO</name>